<gene>
    <name evidence="2" type="ORF">BA70_15640</name>
</gene>
<dbReference type="AlphaFoldDB" id="A0A081LCY8"/>
<accession>A0A081LCY8</accession>
<feature type="transmembrane region" description="Helical" evidence="1">
    <location>
        <begin position="12"/>
        <end position="31"/>
    </location>
</feature>
<keyword evidence="1" id="KW-0812">Transmembrane</keyword>
<comment type="caution">
    <text evidence="2">The sequence shown here is derived from an EMBL/GenBank/DDBJ whole genome shotgun (WGS) entry which is preliminary data.</text>
</comment>
<organism evidence="2 3">
    <name type="scientific">Bacillus zhangzhouensis</name>
    <dbReference type="NCBI Taxonomy" id="1178540"/>
    <lineage>
        <taxon>Bacteria</taxon>
        <taxon>Bacillati</taxon>
        <taxon>Bacillota</taxon>
        <taxon>Bacilli</taxon>
        <taxon>Bacillales</taxon>
        <taxon>Bacillaceae</taxon>
        <taxon>Bacillus</taxon>
    </lineage>
</organism>
<dbReference type="OrthoDB" id="1653576at2"/>
<keyword evidence="1" id="KW-0472">Membrane</keyword>
<dbReference type="InterPro" id="IPR016785">
    <property type="entry name" value="ComGD"/>
</dbReference>
<dbReference type="GO" id="GO:0030420">
    <property type="term" value="P:establishment of competence for transformation"/>
    <property type="evidence" value="ECO:0007669"/>
    <property type="project" value="InterPro"/>
</dbReference>
<proteinExistence type="predicted"/>
<dbReference type="SUPFAM" id="SSF54523">
    <property type="entry name" value="Pili subunits"/>
    <property type="match status" value="1"/>
</dbReference>
<sequence>MSKLLLHEKGFTLIEQLMILLVLSILLSILGGKAPSILESVEAKKQVNIMKQDIQLAAYTAFIKKTRVNVEIHPQHVSYQVIDQNGDEVIASYQHKKGIIKHSTFSQGIHFNENGHPSSGGSLIVQFGSQIYKLTIYLGSGRIHVQKQ</sequence>
<dbReference type="eggNOG" id="COG4970">
    <property type="taxonomic scope" value="Bacteria"/>
</dbReference>
<dbReference type="PIRSF" id="PIRSF021292">
    <property type="entry name" value="Competence_ComGD"/>
    <property type="match status" value="1"/>
</dbReference>
<dbReference type="NCBIfam" id="NF040982">
    <property type="entry name" value="ComGD"/>
    <property type="match status" value="1"/>
</dbReference>
<dbReference type="InterPro" id="IPR045584">
    <property type="entry name" value="Pilin-like"/>
</dbReference>
<reference evidence="2 3" key="1">
    <citation type="submission" date="2012-09" db="EMBL/GenBank/DDBJ databases">
        <title>Genome Sequence of Bacillus sp. DW5-4.</title>
        <authorList>
            <person name="Lai Q."/>
            <person name="Liu Y."/>
            <person name="Shao Z."/>
        </authorList>
    </citation>
    <scope>NUCLEOTIDE SEQUENCE [LARGE SCALE GENOMIC DNA]</scope>
    <source>
        <strain evidence="2 3">DW5-4</strain>
    </source>
</reference>
<dbReference type="Proteomes" id="UP000028091">
    <property type="component" value="Unassembled WGS sequence"/>
</dbReference>
<dbReference type="EMBL" id="JOTP01000005">
    <property type="protein sequence ID" value="KEP27114.1"/>
    <property type="molecule type" value="Genomic_DNA"/>
</dbReference>
<evidence type="ECO:0000313" key="3">
    <source>
        <dbReference type="Proteomes" id="UP000028091"/>
    </source>
</evidence>
<keyword evidence="3" id="KW-1185">Reference proteome</keyword>
<dbReference type="RefSeq" id="WP_034319614.1">
    <property type="nucleotide sequence ID" value="NZ_JOTP01000005.1"/>
</dbReference>
<evidence type="ECO:0000313" key="2">
    <source>
        <dbReference type="EMBL" id="KEP27114.1"/>
    </source>
</evidence>
<name>A0A081LCY8_9BACI</name>
<keyword evidence="1" id="KW-1133">Transmembrane helix</keyword>
<protein>
    <submittedName>
        <fullName evidence="2">Competence protein ComGD</fullName>
    </submittedName>
</protein>
<evidence type="ECO:0000256" key="1">
    <source>
        <dbReference type="SAM" id="Phobius"/>
    </source>
</evidence>